<accession>A0A1C2DGJ2</accession>
<sequence length="123" mass="13097">MKTTLGFLLAAGVLTPLAGSFAAEPLKTMTEVGAALQNCWVPPSTDAKGSVTLQFSFKRDGTLIGPPRPTNIQVDGEADKRKQLVQAATDAVQHCMPLAFEPKLADGIAGTMFTLRLESPKRQ</sequence>
<feature type="chain" id="PRO_5008659352" description="Cell envelope integrity protein TolA" evidence="1">
    <location>
        <begin position="23"/>
        <end position="123"/>
    </location>
</feature>
<dbReference type="PIRSF" id="PIRSF034077">
    <property type="entry name" value="UCP034077"/>
    <property type="match status" value="1"/>
</dbReference>
<dbReference type="InterPro" id="IPR014587">
    <property type="entry name" value="UCP034077"/>
</dbReference>
<dbReference type="AlphaFoldDB" id="A0A1C2DGJ2"/>
<evidence type="ECO:0000313" key="3">
    <source>
        <dbReference type="Proteomes" id="UP000094412"/>
    </source>
</evidence>
<evidence type="ECO:0000256" key="1">
    <source>
        <dbReference type="SAM" id="SignalP"/>
    </source>
</evidence>
<proteinExistence type="predicted"/>
<evidence type="ECO:0008006" key="4">
    <source>
        <dbReference type="Google" id="ProtNLM"/>
    </source>
</evidence>
<dbReference type="OrthoDB" id="7997311at2"/>
<dbReference type="Proteomes" id="UP000094412">
    <property type="component" value="Unassembled WGS sequence"/>
</dbReference>
<dbReference type="Gene3D" id="3.30.1150.10">
    <property type="match status" value="1"/>
</dbReference>
<feature type="signal peptide" evidence="1">
    <location>
        <begin position="1"/>
        <end position="22"/>
    </location>
</feature>
<comment type="caution">
    <text evidence="2">The sequence shown here is derived from an EMBL/GenBank/DDBJ whole genome shotgun (WGS) entry which is preliminary data.</text>
</comment>
<organism evidence="2 3">
    <name type="scientific">Mesorhizobium hungaricum</name>
    <dbReference type="NCBI Taxonomy" id="1566387"/>
    <lineage>
        <taxon>Bacteria</taxon>
        <taxon>Pseudomonadati</taxon>
        <taxon>Pseudomonadota</taxon>
        <taxon>Alphaproteobacteria</taxon>
        <taxon>Hyphomicrobiales</taxon>
        <taxon>Phyllobacteriaceae</taxon>
        <taxon>Mesorhizobium</taxon>
    </lineage>
</organism>
<protein>
    <recommendedName>
        <fullName evidence="4">Cell envelope integrity protein TolA</fullName>
    </recommendedName>
</protein>
<keyword evidence="3" id="KW-1185">Reference proteome</keyword>
<name>A0A1C2DGJ2_9HYPH</name>
<gene>
    <name evidence="2" type="ORF">QV13_29685</name>
</gene>
<evidence type="ECO:0000313" key="2">
    <source>
        <dbReference type="EMBL" id="OCX13870.1"/>
    </source>
</evidence>
<reference evidence="2 3" key="1">
    <citation type="submission" date="2016-08" db="EMBL/GenBank/DDBJ databases">
        <title>Whole genome sequence of Mesorhizobium sp. strain UASWS1009 isolated from industrial sewage.</title>
        <authorList>
            <person name="Crovadore J."/>
            <person name="Calmin G."/>
            <person name="Chablais R."/>
            <person name="Cochard B."/>
            <person name="Lefort F."/>
        </authorList>
    </citation>
    <scope>NUCLEOTIDE SEQUENCE [LARGE SCALE GENOMIC DNA]</scope>
    <source>
        <strain evidence="2 3">UASWS1009</strain>
    </source>
</reference>
<dbReference type="EMBL" id="MDEO01000036">
    <property type="protein sequence ID" value="OCX13870.1"/>
    <property type="molecule type" value="Genomic_DNA"/>
</dbReference>
<keyword evidence="1" id="KW-0732">Signal</keyword>